<gene>
    <name evidence="1" type="ORF">LTR37_011495</name>
</gene>
<evidence type="ECO:0000313" key="1">
    <source>
        <dbReference type="EMBL" id="KAK3708399.1"/>
    </source>
</evidence>
<dbReference type="EMBL" id="JAUTXU010000101">
    <property type="protein sequence ID" value="KAK3708399.1"/>
    <property type="molecule type" value="Genomic_DNA"/>
</dbReference>
<protein>
    <submittedName>
        <fullName evidence="1">Uncharacterized protein</fullName>
    </submittedName>
</protein>
<comment type="caution">
    <text evidence="1">The sequence shown here is derived from an EMBL/GenBank/DDBJ whole genome shotgun (WGS) entry which is preliminary data.</text>
</comment>
<accession>A0ACC3N201</accession>
<keyword evidence="2" id="KW-1185">Reference proteome</keyword>
<evidence type="ECO:0000313" key="2">
    <source>
        <dbReference type="Proteomes" id="UP001281147"/>
    </source>
</evidence>
<reference evidence="1" key="1">
    <citation type="submission" date="2023-07" db="EMBL/GenBank/DDBJ databases">
        <title>Black Yeasts Isolated from many extreme environments.</title>
        <authorList>
            <person name="Coleine C."/>
            <person name="Stajich J.E."/>
            <person name="Selbmann L."/>
        </authorList>
    </citation>
    <scope>NUCLEOTIDE SEQUENCE</scope>
    <source>
        <strain evidence="1">CCFEE 5714</strain>
    </source>
</reference>
<proteinExistence type="predicted"/>
<organism evidence="1 2">
    <name type="scientific">Vermiconidia calcicola</name>
    <dbReference type="NCBI Taxonomy" id="1690605"/>
    <lineage>
        <taxon>Eukaryota</taxon>
        <taxon>Fungi</taxon>
        <taxon>Dikarya</taxon>
        <taxon>Ascomycota</taxon>
        <taxon>Pezizomycotina</taxon>
        <taxon>Dothideomycetes</taxon>
        <taxon>Dothideomycetidae</taxon>
        <taxon>Mycosphaerellales</taxon>
        <taxon>Extremaceae</taxon>
        <taxon>Vermiconidia</taxon>
    </lineage>
</organism>
<sequence>MAHAAKLNELARGLVQSVSGESRDDASLNRLRDQAVKGLRNTSHTRTNQFDVKSKLDGLVEKFTVLNRDDLSEALQGRLDELPTGSKWMPEILSLLLQLSDRPVEKTELKDLEGLRRRSEDDQSLPTWEHIMADDPPNETGIWDDVERGYHSSGDEATIDEGIDTDETDSTQATSVNAEDIDALARLHIVYPENGALDEGSSFYNELQSGTKAASVSELTLIRETLLMLHGLSTSLYDLDELTGCISYKQQFSLETATQSAIHDMIERLANIGSSLNTLRQWVRSEQHIPYLQSCQSSVQQLVNNLGSELAAIEQRYLSPSATLVVSVMEVKREVEKRVGPLLELPLVVASTQRQAQQSPFALLDALYTKACACELSGNLESSAAWAQTGSINQDDSTFLVYEADSECDLNRLWSERFAMRTTAEGKPSMPIFMVRFASRILAMGKSHAFLRALDDNTETHTAGKAWTDPQAALFDGLPGGNNILPFSELLDESLERWLAETSNDCTPHLQGKLLHEYGTLATTIELNQIFCSGNGVLFQMFADTLFWRMDRDKKNWRNSFLLSELAQSTLGSKSSSSVHSLTVRFEDEFDANVPGSSIRQLESVKLDIVFSWPVQNITRCRSPAVYSKVFTLLLQIYRAKQLLRQQHFDLRSFSLHPFQFPREIAHALRLRQHLITYVDLLSAHVTSIAHTISSSLCKDIQAAHGIDDMAAVWALHDKRLESNLLLVPNMTPMREAITSLLELCESFTTAWRRSISDETSSTVKVSEEDQENKELGASEGKPAGNTLVGLQSEMDKSLSFIVAGLRGIGRAGGNTALETLADRLEWNVH</sequence>
<dbReference type="Proteomes" id="UP001281147">
    <property type="component" value="Unassembled WGS sequence"/>
</dbReference>
<name>A0ACC3N201_9PEZI</name>